<dbReference type="Gene3D" id="3.30.200.20">
    <property type="entry name" value="Phosphorylase Kinase, domain 1"/>
    <property type="match status" value="1"/>
</dbReference>
<dbReference type="InterPro" id="IPR000719">
    <property type="entry name" value="Prot_kinase_dom"/>
</dbReference>
<dbReference type="EMBL" id="BRXZ01007699">
    <property type="protein sequence ID" value="GMI32343.1"/>
    <property type="molecule type" value="Genomic_DNA"/>
</dbReference>
<evidence type="ECO:0000256" key="6">
    <source>
        <dbReference type="ARBA" id="ARBA00022840"/>
    </source>
</evidence>
<dbReference type="InterPro" id="IPR008271">
    <property type="entry name" value="Ser/Thr_kinase_AS"/>
</dbReference>
<comment type="caution">
    <text evidence="15">The sequence shown here is derived from an EMBL/GenBank/DDBJ whole genome shotgun (WGS) entry which is preliminary data.</text>
</comment>
<dbReference type="PROSITE" id="PS00108">
    <property type="entry name" value="PROTEIN_KINASE_ST"/>
    <property type="match status" value="1"/>
</dbReference>
<keyword evidence="4 11" id="KW-0547">Nucleotide-binding</keyword>
<evidence type="ECO:0000256" key="1">
    <source>
        <dbReference type="ARBA" id="ARBA00006485"/>
    </source>
</evidence>
<dbReference type="GO" id="GO:0005634">
    <property type="term" value="C:nucleus"/>
    <property type="evidence" value="ECO:0007669"/>
    <property type="project" value="TreeGrafter"/>
</dbReference>
<name>A0A9W7G1R3_9STRA</name>
<dbReference type="GO" id="GO:0032968">
    <property type="term" value="P:positive regulation of transcription elongation by RNA polymerase II"/>
    <property type="evidence" value="ECO:0007669"/>
    <property type="project" value="TreeGrafter"/>
</dbReference>
<dbReference type="InterPro" id="IPR050108">
    <property type="entry name" value="CDK"/>
</dbReference>
<feature type="compositionally biased region" description="Pro residues" evidence="13">
    <location>
        <begin position="15"/>
        <end position="25"/>
    </location>
</feature>
<evidence type="ECO:0000256" key="4">
    <source>
        <dbReference type="ARBA" id="ARBA00022741"/>
    </source>
</evidence>
<dbReference type="PANTHER" id="PTHR24056">
    <property type="entry name" value="CELL DIVISION PROTEIN KINASE"/>
    <property type="match status" value="1"/>
</dbReference>
<dbReference type="SUPFAM" id="SSF56112">
    <property type="entry name" value="Protein kinase-like (PK-like)"/>
    <property type="match status" value="1"/>
</dbReference>
<dbReference type="PROSITE" id="PS50011">
    <property type="entry name" value="PROTEIN_KINASE_DOM"/>
    <property type="match status" value="1"/>
</dbReference>
<accession>A0A9W7G1R3</accession>
<keyword evidence="5" id="KW-0418">Kinase</keyword>
<dbReference type="InterPro" id="IPR011009">
    <property type="entry name" value="Kinase-like_dom_sf"/>
</dbReference>
<comment type="subunit">
    <text evidence="7">May form a complex composed of at least the catalytic subunit CRK2 and a cyclin.</text>
</comment>
<evidence type="ECO:0000256" key="5">
    <source>
        <dbReference type="ARBA" id="ARBA00022777"/>
    </source>
</evidence>
<evidence type="ECO:0000256" key="10">
    <source>
        <dbReference type="ARBA" id="ARBA00042858"/>
    </source>
</evidence>
<evidence type="ECO:0000313" key="15">
    <source>
        <dbReference type="EMBL" id="GMI32343.1"/>
    </source>
</evidence>
<protein>
    <recommendedName>
        <fullName evidence="8">Cyclin-dependent kinase 2 homolog</fullName>
    </recommendedName>
    <alternativeName>
        <fullName evidence="9">Cell division control protein 2 homolog</fullName>
    </alternativeName>
    <alternativeName>
        <fullName evidence="10">cdc2-related kinase 2</fullName>
    </alternativeName>
</protein>
<evidence type="ECO:0000259" key="14">
    <source>
        <dbReference type="PROSITE" id="PS50011"/>
    </source>
</evidence>
<feature type="binding site" evidence="11">
    <location>
        <position position="97"/>
    </location>
    <ligand>
        <name>ATP</name>
        <dbReference type="ChEBI" id="CHEBI:30616"/>
    </ligand>
</feature>
<dbReference type="SMART" id="SM00220">
    <property type="entry name" value="S_TKc"/>
    <property type="match status" value="1"/>
</dbReference>
<dbReference type="Proteomes" id="UP001165082">
    <property type="component" value="Unassembled WGS sequence"/>
</dbReference>
<evidence type="ECO:0000313" key="16">
    <source>
        <dbReference type="Proteomes" id="UP001165082"/>
    </source>
</evidence>
<evidence type="ECO:0000256" key="11">
    <source>
        <dbReference type="PROSITE-ProRule" id="PRU10141"/>
    </source>
</evidence>
<evidence type="ECO:0000256" key="3">
    <source>
        <dbReference type="ARBA" id="ARBA00022679"/>
    </source>
</evidence>
<dbReference type="Pfam" id="PF00069">
    <property type="entry name" value="Pkinase"/>
    <property type="match status" value="1"/>
</dbReference>
<reference evidence="15" key="1">
    <citation type="submission" date="2022-07" db="EMBL/GenBank/DDBJ databases">
        <title>Genome analysis of Parmales, a sister group of diatoms, reveals the evolutionary specialization of diatoms from phago-mixotrophs to photoautotrophs.</title>
        <authorList>
            <person name="Ban H."/>
            <person name="Sato S."/>
            <person name="Yoshikawa S."/>
            <person name="Kazumasa Y."/>
            <person name="Nakamura Y."/>
            <person name="Ichinomiya M."/>
            <person name="Saitoh K."/>
            <person name="Sato N."/>
            <person name="Blanc-Mathieu R."/>
            <person name="Endo H."/>
            <person name="Kuwata A."/>
            <person name="Ogata H."/>
        </authorList>
    </citation>
    <scope>NUCLEOTIDE SEQUENCE</scope>
</reference>
<organism evidence="15 16">
    <name type="scientific">Triparma retinervis</name>
    <dbReference type="NCBI Taxonomy" id="2557542"/>
    <lineage>
        <taxon>Eukaryota</taxon>
        <taxon>Sar</taxon>
        <taxon>Stramenopiles</taxon>
        <taxon>Ochrophyta</taxon>
        <taxon>Bolidophyceae</taxon>
        <taxon>Parmales</taxon>
        <taxon>Triparmaceae</taxon>
        <taxon>Triparma</taxon>
    </lineage>
</organism>
<proteinExistence type="inferred from homology"/>
<evidence type="ECO:0000256" key="8">
    <source>
        <dbReference type="ARBA" id="ARBA00039612"/>
    </source>
</evidence>
<evidence type="ECO:0000256" key="7">
    <source>
        <dbReference type="ARBA" id="ARBA00038543"/>
    </source>
</evidence>
<feature type="region of interest" description="Disordered" evidence="13">
    <location>
        <begin position="1"/>
        <end position="49"/>
    </location>
</feature>
<dbReference type="PANTHER" id="PTHR24056:SF546">
    <property type="entry name" value="CYCLIN-DEPENDENT KINASE 12"/>
    <property type="match status" value="1"/>
</dbReference>
<comment type="similarity">
    <text evidence="1">Belongs to the protein kinase superfamily. CMGC Ser/Thr protein kinase family. CDC2/CDKX subfamily.</text>
</comment>
<dbReference type="FunFam" id="1.10.510.10:FF:000624">
    <property type="entry name" value="Mitogen-activated protein kinase"/>
    <property type="match status" value="1"/>
</dbReference>
<dbReference type="PROSITE" id="PS00107">
    <property type="entry name" value="PROTEIN_KINASE_ATP"/>
    <property type="match status" value="1"/>
</dbReference>
<dbReference type="GO" id="GO:0005524">
    <property type="term" value="F:ATP binding"/>
    <property type="evidence" value="ECO:0007669"/>
    <property type="project" value="UniProtKB-UniRule"/>
</dbReference>
<sequence>MNLFDVQVTRKRKPPPPSSPPPMPLPSTSMKGRAPQTSSPPNFKKNNFSLNLNLPPPGVRPLPDVDIYTKQAHIGQGQYGIVWSGKHKKTQKKVALKAVQIRNPNEGYPLTCIREISVLNKLQKNAGEAHSRQGLVKLEDLVMKYEGNTPSTLFLVFEFCSYDLYGLLTTREIPLTLTHLKSFAVQLLKALHFTHSKNILHRDLKTANILVTSGGVLKIADWGLAREWNGKGRLTVNVVTLWYRAPELILGAKTYGKGVDVWSVGCILGEMFRSRGSLFSGHDDSTQINAIFDLLGVPSDNGWASLEPFSKKFKEFVSSRSERSPASKLQSFMKGQCSRNVTWVTDKLIDLMQRLLEMDPKKRITAGDAFIHEFFIESPRWVPPNELKMDFRVESVHEYSSRNRSNSTKAVAAAAAAAK</sequence>
<evidence type="ECO:0000256" key="9">
    <source>
        <dbReference type="ARBA" id="ARBA00041902"/>
    </source>
</evidence>
<evidence type="ECO:0000256" key="12">
    <source>
        <dbReference type="RuleBase" id="RU000304"/>
    </source>
</evidence>
<feature type="domain" description="Protein kinase" evidence="14">
    <location>
        <begin position="68"/>
        <end position="375"/>
    </location>
</feature>
<dbReference type="OrthoDB" id="28397at2759"/>
<feature type="compositionally biased region" description="Low complexity" evidence="13">
    <location>
        <begin position="40"/>
        <end position="49"/>
    </location>
</feature>
<dbReference type="GO" id="GO:0000307">
    <property type="term" value="C:cyclin-dependent protein kinase holoenzyme complex"/>
    <property type="evidence" value="ECO:0007669"/>
    <property type="project" value="TreeGrafter"/>
</dbReference>
<dbReference type="InterPro" id="IPR017441">
    <property type="entry name" value="Protein_kinase_ATP_BS"/>
</dbReference>
<evidence type="ECO:0000256" key="2">
    <source>
        <dbReference type="ARBA" id="ARBA00022527"/>
    </source>
</evidence>
<keyword evidence="3" id="KW-0808">Transferase</keyword>
<gene>
    <name evidence="15" type="ORF">TrRE_jg6378</name>
</gene>
<dbReference type="AlphaFoldDB" id="A0A9W7G1R3"/>
<dbReference type="Gene3D" id="1.10.510.10">
    <property type="entry name" value="Transferase(Phosphotransferase) domain 1"/>
    <property type="match status" value="1"/>
</dbReference>
<keyword evidence="16" id="KW-1185">Reference proteome</keyword>
<dbReference type="GO" id="GO:0008353">
    <property type="term" value="F:RNA polymerase II CTD heptapeptide repeat kinase activity"/>
    <property type="evidence" value="ECO:0007669"/>
    <property type="project" value="TreeGrafter"/>
</dbReference>
<keyword evidence="6 11" id="KW-0067">ATP-binding</keyword>
<keyword evidence="2 12" id="KW-0723">Serine/threonine-protein kinase</keyword>
<evidence type="ECO:0000256" key="13">
    <source>
        <dbReference type="SAM" id="MobiDB-lite"/>
    </source>
</evidence>